<reference evidence="2" key="1">
    <citation type="submission" date="2016-11" db="EMBL/GenBank/DDBJ databases">
        <authorList>
            <person name="Panda P."/>
            <person name="Visnovsky S."/>
            <person name="Pitman A."/>
        </authorList>
    </citation>
    <scope>NUCLEOTIDE SEQUENCE [LARGE SCALE GENOMIC DNA]</scope>
    <source>
        <strain evidence="2">ICMP 9972</strain>
    </source>
</reference>
<protein>
    <submittedName>
        <fullName evidence="1">Uncharacterized protein</fullName>
    </submittedName>
</protein>
<sequence length="331" mass="39186">MSFSGLSILFIGIGFYDYENAIVERLEQRGSYVDYWADTPSILRKKPWGGLIFRIPNLAKFLQKRHEDKILAKITDKKYNKVFFIKGVDISEDFIFKLKRKLVDSDFILYEWDSIERNPVLLDRFKYFDYVYSFDRKDSDEYSFIRFRPLFFRSTEKNEDIKYDIVFIGLMHSSRLDIVRVIQKQAENLNLNMYVYMTTSILTWVRLFLIGSVQNLHIKSLAYKKVIEINRASFCVLDLPHPEQTGLTMRTIESLGADMKIITTNNDIRNYDFFDESMINIISSHSPEIDLSFLSSRGTERGFNKHKYKYSLDSWLNDVFNIEGNEKNHLL</sequence>
<gene>
    <name evidence="1" type="ORF">BSK71_04485</name>
</gene>
<dbReference type="Proteomes" id="UP000189286">
    <property type="component" value="Unassembled WGS sequence"/>
</dbReference>
<accession>A0A1V2R817</accession>
<dbReference type="EMBL" id="MPUJ01000002">
    <property type="protein sequence ID" value="ONK08492.1"/>
    <property type="molecule type" value="Genomic_DNA"/>
</dbReference>
<evidence type="ECO:0000313" key="2">
    <source>
        <dbReference type="Proteomes" id="UP000189286"/>
    </source>
</evidence>
<dbReference type="RefSeq" id="WP_039356731.1">
    <property type="nucleotide sequence ID" value="NZ_JRMH01000001.1"/>
</dbReference>
<evidence type="ECO:0000313" key="1">
    <source>
        <dbReference type="EMBL" id="ONK08492.1"/>
    </source>
</evidence>
<proteinExistence type="predicted"/>
<name>A0A1V2R817_9GAMM</name>
<comment type="caution">
    <text evidence="1">The sequence shown here is derived from an EMBL/GenBank/DDBJ whole genome shotgun (WGS) entry which is preliminary data.</text>
</comment>
<dbReference type="AlphaFoldDB" id="A0A1V2R817"/>
<organism evidence="1 2">
    <name type="scientific">Pectobacterium actinidiae</name>
    <dbReference type="NCBI Taxonomy" id="1507808"/>
    <lineage>
        <taxon>Bacteria</taxon>
        <taxon>Pseudomonadati</taxon>
        <taxon>Pseudomonadota</taxon>
        <taxon>Gammaproteobacteria</taxon>
        <taxon>Enterobacterales</taxon>
        <taxon>Pectobacteriaceae</taxon>
        <taxon>Pectobacterium</taxon>
    </lineage>
</organism>